<dbReference type="Pfam" id="PF05685">
    <property type="entry name" value="Uma2"/>
    <property type="match status" value="1"/>
</dbReference>
<name>A0A6B0YUE3_9CHLR</name>
<accession>A0A6B0YUE3</accession>
<dbReference type="EMBL" id="VXRG01000122">
    <property type="protein sequence ID" value="MXY94736.1"/>
    <property type="molecule type" value="Genomic_DNA"/>
</dbReference>
<sequence>MAASVTPKLNLVEDYEKERGKPVPSFNHGVVQANLIIALNAACRDRFLIASELSLASEPPMTPDISICSLRQPDWLHDEIRVAEAPLTTVEIVSPSQSVNDFVPRIEDYFSFGVRSVWLVLPPLKQVAVFAPETDPEVFSEGNVVDHSLEAVVALDEIFP</sequence>
<reference evidence="2" key="1">
    <citation type="submission" date="2019-09" db="EMBL/GenBank/DDBJ databases">
        <title>Characterisation of the sponge microbiome using genome-centric metagenomics.</title>
        <authorList>
            <person name="Engelberts J.P."/>
            <person name="Robbins S.J."/>
            <person name="De Goeij J.M."/>
            <person name="Aranda M."/>
            <person name="Bell S.C."/>
            <person name="Webster N.S."/>
        </authorList>
    </citation>
    <scope>NUCLEOTIDE SEQUENCE</scope>
    <source>
        <strain evidence="2">SB0664_bin_27</strain>
    </source>
</reference>
<feature type="domain" description="Putative restriction endonuclease" evidence="1">
    <location>
        <begin position="22"/>
        <end position="147"/>
    </location>
</feature>
<dbReference type="PANTHER" id="PTHR34107">
    <property type="entry name" value="SLL0198 PROTEIN-RELATED"/>
    <property type="match status" value="1"/>
</dbReference>
<keyword evidence="2" id="KW-0378">Hydrolase</keyword>
<comment type="caution">
    <text evidence="2">The sequence shown here is derived from an EMBL/GenBank/DDBJ whole genome shotgun (WGS) entry which is preliminary data.</text>
</comment>
<dbReference type="SUPFAM" id="SSF52980">
    <property type="entry name" value="Restriction endonuclease-like"/>
    <property type="match status" value="1"/>
</dbReference>
<protein>
    <submittedName>
        <fullName evidence="2">Uma2 family endonuclease</fullName>
    </submittedName>
</protein>
<dbReference type="AlphaFoldDB" id="A0A6B0YUE3"/>
<dbReference type="InterPro" id="IPR012296">
    <property type="entry name" value="Nuclease_put_TT1808"/>
</dbReference>
<organism evidence="2">
    <name type="scientific">Caldilineaceae bacterium SB0664_bin_27</name>
    <dbReference type="NCBI Taxonomy" id="2605260"/>
    <lineage>
        <taxon>Bacteria</taxon>
        <taxon>Bacillati</taxon>
        <taxon>Chloroflexota</taxon>
        <taxon>Caldilineae</taxon>
        <taxon>Caldilineales</taxon>
        <taxon>Caldilineaceae</taxon>
    </lineage>
</organism>
<dbReference type="PANTHER" id="PTHR34107:SF4">
    <property type="entry name" value="SLL1222 PROTEIN"/>
    <property type="match status" value="1"/>
</dbReference>
<dbReference type="GO" id="GO:0004519">
    <property type="term" value="F:endonuclease activity"/>
    <property type="evidence" value="ECO:0007669"/>
    <property type="project" value="UniProtKB-KW"/>
</dbReference>
<proteinExistence type="predicted"/>
<evidence type="ECO:0000259" key="1">
    <source>
        <dbReference type="Pfam" id="PF05685"/>
    </source>
</evidence>
<dbReference type="InterPro" id="IPR011335">
    <property type="entry name" value="Restrct_endonuc-II-like"/>
</dbReference>
<keyword evidence="2" id="KW-0540">Nuclease</keyword>
<dbReference type="InterPro" id="IPR008538">
    <property type="entry name" value="Uma2"/>
</dbReference>
<evidence type="ECO:0000313" key="2">
    <source>
        <dbReference type="EMBL" id="MXY94736.1"/>
    </source>
</evidence>
<keyword evidence="2" id="KW-0255">Endonuclease</keyword>
<dbReference type="Gene3D" id="3.90.1570.10">
    <property type="entry name" value="tt1808, chain A"/>
    <property type="match status" value="1"/>
</dbReference>
<dbReference type="CDD" id="cd06260">
    <property type="entry name" value="DUF820-like"/>
    <property type="match status" value="1"/>
</dbReference>
<gene>
    <name evidence="2" type="ORF">F4Y42_14960</name>
</gene>